<keyword evidence="2" id="KW-1185">Reference proteome</keyword>
<comment type="caution">
    <text evidence="1">The sequence shown here is derived from an EMBL/GenBank/DDBJ whole genome shotgun (WGS) entry which is preliminary data.</text>
</comment>
<protein>
    <submittedName>
        <fullName evidence="1">Uncharacterized protein</fullName>
    </submittedName>
</protein>
<dbReference type="AlphaFoldDB" id="A0A814LYL7"/>
<evidence type="ECO:0000313" key="2">
    <source>
        <dbReference type="Proteomes" id="UP000663879"/>
    </source>
</evidence>
<sequence>MKKSDEKILKRKDEKKEPNVRLNVRTFTQHIPHCGGSFLIKQVIEAFEVKNYNKAEFIWLSSIAKINSENNLIDAKGTEYDFFIKHLRALETFKSTKICNECETQKSKMIPDLIFNKINEQIICNLMGNCQVDCENCNGRVLFENSFEEKPLWLFFEMSCKLQIYDFPSELKVN</sequence>
<gene>
    <name evidence="1" type="ORF">OXX778_LOCUS19721</name>
</gene>
<reference evidence="1" key="1">
    <citation type="submission" date="2021-02" db="EMBL/GenBank/DDBJ databases">
        <authorList>
            <person name="Nowell W R."/>
        </authorList>
    </citation>
    <scope>NUCLEOTIDE SEQUENCE</scope>
    <source>
        <strain evidence="1">Ploen Becks lab</strain>
    </source>
</reference>
<accession>A0A814LYL7</accession>
<name>A0A814LYL7_9BILA</name>
<dbReference type="EMBL" id="CAJNOC010006131">
    <property type="protein sequence ID" value="CAF1070937.1"/>
    <property type="molecule type" value="Genomic_DNA"/>
</dbReference>
<organism evidence="1 2">
    <name type="scientific">Brachionus calyciflorus</name>
    <dbReference type="NCBI Taxonomy" id="104777"/>
    <lineage>
        <taxon>Eukaryota</taxon>
        <taxon>Metazoa</taxon>
        <taxon>Spiralia</taxon>
        <taxon>Gnathifera</taxon>
        <taxon>Rotifera</taxon>
        <taxon>Eurotatoria</taxon>
        <taxon>Monogononta</taxon>
        <taxon>Pseudotrocha</taxon>
        <taxon>Ploima</taxon>
        <taxon>Brachionidae</taxon>
        <taxon>Brachionus</taxon>
    </lineage>
</organism>
<dbReference type="Proteomes" id="UP000663879">
    <property type="component" value="Unassembled WGS sequence"/>
</dbReference>
<proteinExistence type="predicted"/>
<evidence type="ECO:0000313" key="1">
    <source>
        <dbReference type="EMBL" id="CAF1070937.1"/>
    </source>
</evidence>